<dbReference type="RefSeq" id="WP_196934722.1">
    <property type="nucleotide sequence ID" value="NZ_MU158698.1"/>
</dbReference>
<evidence type="ECO:0000313" key="5">
    <source>
        <dbReference type="Proteomes" id="UP000616201"/>
    </source>
</evidence>
<keyword evidence="3" id="KW-0732">Signal</keyword>
<organism evidence="4 5">
    <name type="scientific">Sphingobacterium hungaricum</name>
    <dbReference type="NCBI Taxonomy" id="2082723"/>
    <lineage>
        <taxon>Bacteria</taxon>
        <taxon>Pseudomonadati</taxon>
        <taxon>Bacteroidota</taxon>
        <taxon>Sphingobacteriia</taxon>
        <taxon>Sphingobacteriales</taxon>
        <taxon>Sphingobacteriaceae</taxon>
        <taxon>Sphingobacterium</taxon>
    </lineage>
</organism>
<evidence type="ECO:0000313" key="4">
    <source>
        <dbReference type="EMBL" id="MBE8712385.1"/>
    </source>
</evidence>
<feature type="chain" id="PRO_5037781556" description="DUF4890 domain-containing protein" evidence="3">
    <location>
        <begin position="21"/>
        <end position="163"/>
    </location>
</feature>
<feature type="compositionally biased region" description="Acidic residues" evidence="2">
    <location>
        <begin position="154"/>
        <end position="163"/>
    </location>
</feature>
<feature type="signal peptide" evidence="3">
    <location>
        <begin position="1"/>
        <end position="20"/>
    </location>
</feature>
<keyword evidence="5" id="KW-1185">Reference proteome</keyword>
<dbReference type="EMBL" id="PRDK01000001">
    <property type="protein sequence ID" value="MBE8712385.1"/>
    <property type="molecule type" value="Genomic_DNA"/>
</dbReference>
<dbReference type="AlphaFoldDB" id="A0A928UW47"/>
<sequence length="163" mass="19109">MKKILVFGLTFLGISFASIAQEQVDSVKNTKGKKHPRSEFVNKTPEELAQMKTNRLDKELKFTEAQKKEVYALNLKTAQEQKLRFEQRKKEMEARKQDLRASREDLLKILTPEQKELMKNKIANDKGPGFRKRGHGERRRNFDRKERESKEVVSEETTESLQS</sequence>
<protein>
    <recommendedName>
        <fullName evidence="6">DUF4890 domain-containing protein</fullName>
    </recommendedName>
</protein>
<feature type="region of interest" description="Disordered" evidence="2">
    <location>
        <begin position="117"/>
        <end position="163"/>
    </location>
</feature>
<accession>A0A928UW47</accession>
<name>A0A928UW47_9SPHI</name>
<evidence type="ECO:0000256" key="2">
    <source>
        <dbReference type="SAM" id="MobiDB-lite"/>
    </source>
</evidence>
<reference evidence="4" key="1">
    <citation type="submission" date="2018-02" db="EMBL/GenBank/DDBJ databases">
        <authorList>
            <person name="Vasarhelyi B.M."/>
            <person name="Deshmukh S."/>
            <person name="Balint B."/>
            <person name="Kukolya J."/>
        </authorList>
    </citation>
    <scope>NUCLEOTIDE SEQUENCE</scope>
    <source>
        <strain evidence="4">KB22</strain>
    </source>
</reference>
<evidence type="ECO:0000256" key="3">
    <source>
        <dbReference type="SAM" id="SignalP"/>
    </source>
</evidence>
<feature type="compositionally biased region" description="Basic residues" evidence="2">
    <location>
        <begin position="129"/>
        <end position="138"/>
    </location>
</feature>
<gene>
    <name evidence="4" type="ORF">C4F49_01645</name>
</gene>
<evidence type="ECO:0008006" key="6">
    <source>
        <dbReference type="Google" id="ProtNLM"/>
    </source>
</evidence>
<evidence type="ECO:0000256" key="1">
    <source>
        <dbReference type="SAM" id="Coils"/>
    </source>
</evidence>
<proteinExistence type="predicted"/>
<dbReference type="Proteomes" id="UP000616201">
    <property type="component" value="Unassembled WGS sequence"/>
</dbReference>
<feature type="compositionally biased region" description="Basic and acidic residues" evidence="2">
    <location>
        <begin position="139"/>
        <end position="153"/>
    </location>
</feature>
<keyword evidence="1" id="KW-0175">Coiled coil</keyword>
<comment type="caution">
    <text evidence="4">The sequence shown here is derived from an EMBL/GenBank/DDBJ whole genome shotgun (WGS) entry which is preliminary data.</text>
</comment>
<feature type="coiled-coil region" evidence="1">
    <location>
        <begin position="75"/>
        <end position="109"/>
    </location>
</feature>